<evidence type="ECO:0000313" key="2">
    <source>
        <dbReference type="EMBL" id="GAA4249821.1"/>
    </source>
</evidence>
<reference evidence="3" key="1">
    <citation type="journal article" date="2019" name="Int. J. Syst. Evol. Microbiol.">
        <title>The Global Catalogue of Microorganisms (GCM) 10K type strain sequencing project: providing services to taxonomists for standard genome sequencing and annotation.</title>
        <authorList>
            <consortium name="The Broad Institute Genomics Platform"/>
            <consortium name="The Broad Institute Genome Sequencing Center for Infectious Disease"/>
            <person name="Wu L."/>
            <person name="Ma J."/>
        </authorList>
    </citation>
    <scope>NUCLEOTIDE SEQUENCE [LARGE SCALE GENOMIC DNA]</scope>
    <source>
        <strain evidence="3">JCM 17441</strain>
    </source>
</reference>
<feature type="transmembrane region" description="Helical" evidence="1">
    <location>
        <begin position="211"/>
        <end position="236"/>
    </location>
</feature>
<feature type="transmembrane region" description="Helical" evidence="1">
    <location>
        <begin position="180"/>
        <end position="199"/>
    </location>
</feature>
<comment type="caution">
    <text evidence="2">The sequence shown here is derived from an EMBL/GenBank/DDBJ whole genome shotgun (WGS) entry which is preliminary data.</text>
</comment>
<evidence type="ECO:0000313" key="3">
    <source>
        <dbReference type="Proteomes" id="UP001500620"/>
    </source>
</evidence>
<feature type="transmembrane region" description="Helical" evidence="1">
    <location>
        <begin position="256"/>
        <end position="279"/>
    </location>
</feature>
<dbReference type="EMBL" id="BAABAT010000008">
    <property type="protein sequence ID" value="GAA4249821.1"/>
    <property type="molecule type" value="Genomic_DNA"/>
</dbReference>
<dbReference type="RefSeq" id="WP_345128018.1">
    <property type="nucleotide sequence ID" value="NZ_BAABAT010000008.1"/>
</dbReference>
<protein>
    <recommendedName>
        <fullName evidence="4">Integral membrane protein</fullName>
    </recommendedName>
</protein>
<evidence type="ECO:0000256" key="1">
    <source>
        <dbReference type="SAM" id="Phobius"/>
    </source>
</evidence>
<organism evidence="2 3">
    <name type="scientific">Dactylosporangium darangshiense</name>
    <dbReference type="NCBI Taxonomy" id="579108"/>
    <lineage>
        <taxon>Bacteria</taxon>
        <taxon>Bacillati</taxon>
        <taxon>Actinomycetota</taxon>
        <taxon>Actinomycetes</taxon>
        <taxon>Micromonosporales</taxon>
        <taxon>Micromonosporaceae</taxon>
        <taxon>Dactylosporangium</taxon>
    </lineage>
</organism>
<evidence type="ECO:0008006" key="4">
    <source>
        <dbReference type="Google" id="ProtNLM"/>
    </source>
</evidence>
<proteinExistence type="predicted"/>
<keyword evidence="1" id="KW-1133">Transmembrane helix</keyword>
<dbReference type="Proteomes" id="UP001500620">
    <property type="component" value="Unassembled WGS sequence"/>
</dbReference>
<accession>A0ABP8D887</accession>
<feature type="transmembrane region" description="Helical" evidence="1">
    <location>
        <begin position="91"/>
        <end position="112"/>
    </location>
</feature>
<sequence length="326" mass="33786">MMPLIFVFIVGAAAAVVRRRLLAGPGSIPDAPARMLGWSVGLLAAEREERGRAMIGELDRIEGRTQRWRFALGCAGGALVMPPWGRSAAALGALLTAAAGAGGLVAYAHLHYRLPADGWTWFWDAVLLLVLVGYVLGGSTLLRRPGVAGPGLAGGLLTAAAWLAVSGFDFDHWINSVRSHWLLAFLAPVVVGAGGTLWGGSAAAGRRAARLAAVTAALGVYLYGVLAVAVVGAAGHDPSDGWTPAQVVDDNLGNQAVFYLVALPLMTATIGWAAAAATARLRPDRSPSPAPAAVARGHRVWLVILPCAALAAMVLLVLLMFLAPHR</sequence>
<feature type="transmembrane region" description="Helical" evidence="1">
    <location>
        <begin position="148"/>
        <end position="168"/>
    </location>
</feature>
<keyword evidence="1" id="KW-0812">Transmembrane</keyword>
<keyword evidence="3" id="KW-1185">Reference proteome</keyword>
<keyword evidence="1" id="KW-0472">Membrane</keyword>
<gene>
    <name evidence="2" type="ORF">GCM10022255_035520</name>
</gene>
<feature type="transmembrane region" description="Helical" evidence="1">
    <location>
        <begin position="300"/>
        <end position="323"/>
    </location>
</feature>
<name>A0ABP8D887_9ACTN</name>
<feature type="transmembrane region" description="Helical" evidence="1">
    <location>
        <begin position="118"/>
        <end position="136"/>
    </location>
</feature>